<evidence type="ECO:0000256" key="3">
    <source>
        <dbReference type="SAM" id="SignalP"/>
    </source>
</evidence>
<evidence type="ECO:0000256" key="2">
    <source>
        <dbReference type="SAM" id="MobiDB-lite"/>
    </source>
</evidence>
<keyword evidence="5" id="KW-1185">Reference proteome</keyword>
<evidence type="ECO:0000256" key="1">
    <source>
        <dbReference type="ARBA" id="ARBA00022801"/>
    </source>
</evidence>
<reference evidence="4" key="1">
    <citation type="submission" date="2021-01" db="EMBL/GenBank/DDBJ databases">
        <title>Lacisediminihabitans sp. nov. strain G11-30, isolated from Antarctic Soil.</title>
        <authorList>
            <person name="Li J."/>
        </authorList>
    </citation>
    <scope>NUCLEOTIDE SEQUENCE</scope>
    <source>
        <strain evidence="4">G11-30</strain>
    </source>
</reference>
<accession>A0A934SKW6</accession>
<keyword evidence="1" id="KW-0378">Hydrolase</keyword>
<dbReference type="PROSITE" id="PS51257">
    <property type="entry name" value="PROKAR_LIPOPROTEIN"/>
    <property type="match status" value="1"/>
</dbReference>
<evidence type="ECO:0000313" key="5">
    <source>
        <dbReference type="Proteomes" id="UP000636458"/>
    </source>
</evidence>
<dbReference type="EMBL" id="JAEPES010000004">
    <property type="protein sequence ID" value="MBK4348577.1"/>
    <property type="molecule type" value="Genomic_DNA"/>
</dbReference>
<keyword evidence="3" id="KW-0732">Signal</keyword>
<feature type="signal peptide" evidence="3">
    <location>
        <begin position="1"/>
        <end position="29"/>
    </location>
</feature>
<evidence type="ECO:0000313" key="4">
    <source>
        <dbReference type="EMBL" id="MBK4348577.1"/>
    </source>
</evidence>
<gene>
    <name evidence="4" type="ORF">IV501_13115</name>
</gene>
<organism evidence="4 5">
    <name type="scientific">Lacisediminihabitans changchengi</name>
    <dbReference type="NCBI Taxonomy" id="2787634"/>
    <lineage>
        <taxon>Bacteria</taxon>
        <taxon>Bacillati</taxon>
        <taxon>Actinomycetota</taxon>
        <taxon>Actinomycetes</taxon>
        <taxon>Micrococcales</taxon>
        <taxon>Microbacteriaceae</taxon>
        <taxon>Lacisediminihabitans</taxon>
    </lineage>
</organism>
<dbReference type="GO" id="GO:0016787">
    <property type="term" value="F:hydrolase activity"/>
    <property type="evidence" value="ECO:0007669"/>
    <property type="project" value="UniProtKB-KW"/>
</dbReference>
<comment type="caution">
    <text evidence="4">The sequence shown here is derived from an EMBL/GenBank/DDBJ whole genome shotgun (WGS) entry which is preliminary data.</text>
</comment>
<dbReference type="Gene3D" id="2.40.260.10">
    <property type="entry name" value="Sortase"/>
    <property type="match status" value="1"/>
</dbReference>
<dbReference type="InterPro" id="IPR023365">
    <property type="entry name" value="Sortase_dom-sf"/>
</dbReference>
<dbReference type="InterPro" id="IPR042001">
    <property type="entry name" value="Sortase_F"/>
</dbReference>
<dbReference type="InterPro" id="IPR005754">
    <property type="entry name" value="Sortase"/>
</dbReference>
<dbReference type="RefSeq" id="WP_200556769.1">
    <property type="nucleotide sequence ID" value="NZ_JAEPES010000004.1"/>
</dbReference>
<sequence length="222" mass="22543">MRSTNRSSSPTAARAGLIAVLALAAAALAGCSAPAVTATTYQATPSPTPTPRPTAEGPAIPRTDGRLSAQDMSPTVPPVRITVPAASIDMQVLPQGLGDDGQMAVPSDSRIAGWYEFGSGPMSAAGTTVIVAHIDARVGGVGPFSRIRDLPAGSPIAIQAGNGSVHNYVTTAVQEVAKEGAPMADYFDRAGPPRLILITCGGKFNAATGHYLDNIVVTATPQ</sequence>
<feature type="region of interest" description="Disordered" evidence="2">
    <location>
        <begin position="41"/>
        <end position="75"/>
    </location>
</feature>
<dbReference type="Proteomes" id="UP000636458">
    <property type="component" value="Unassembled WGS sequence"/>
</dbReference>
<name>A0A934SKW6_9MICO</name>
<dbReference type="CDD" id="cd05829">
    <property type="entry name" value="Sortase_F"/>
    <property type="match status" value="1"/>
</dbReference>
<protein>
    <submittedName>
        <fullName evidence="4">Class F sortase</fullName>
    </submittedName>
</protein>
<dbReference type="AlphaFoldDB" id="A0A934SKW6"/>
<dbReference type="Pfam" id="PF04203">
    <property type="entry name" value="Sortase"/>
    <property type="match status" value="1"/>
</dbReference>
<feature type="chain" id="PRO_5039651610" evidence="3">
    <location>
        <begin position="30"/>
        <end position="222"/>
    </location>
</feature>
<proteinExistence type="predicted"/>